<dbReference type="PANTHER" id="PTHR13789">
    <property type="entry name" value="MONOOXYGENASE"/>
    <property type="match status" value="1"/>
</dbReference>
<dbReference type="PANTHER" id="PTHR13789:SF261">
    <property type="entry name" value="HYDROXYLASE, PUTATIVE (AFU_ORTHOLOGUE AFUA_7G00590)-RELATED"/>
    <property type="match status" value="1"/>
</dbReference>
<dbReference type="Gene3D" id="3.50.50.60">
    <property type="entry name" value="FAD/NAD(P)-binding domain"/>
    <property type="match status" value="1"/>
</dbReference>
<proteinExistence type="inferred from homology"/>
<keyword evidence="3" id="KW-0503">Monooxygenase</keyword>
<evidence type="ECO:0000256" key="1">
    <source>
        <dbReference type="ARBA" id="ARBA00007992"/>
    </source>
</evidence>
<dbReference type="STRING" id="1316194.A0A1Q5UEE9"/>
<dbReference type="InterPro" id="IPR050493">
    <property type="entry name" value="FAD-dep_Monooxygenase_BioMet"/>
</dbReference>
<reference evidence="4 5" key="1">
    <citation type="submission" date="2016-10" db="EMBL/GenBank/DDBJ databases">
        <title>Genome sequence of the ascomycete fungus Penicillium subrubescens.</title>
        <authorList>
            <person name="De Vries R.P."/>
            <person name="Peng M."/>
            <person name="Dilokpimol A."/>
            <person name="Hilden K."/>
            <person name="Makela M.R."/>
            <person name="Grigoriev I."/>
            <person name="Riley R."/>
            <person name="Granchi Z."/>
        </authorList>
    </citation>
    <scope>NUCLEOTIDE SEQUENCE [LARGE SCALE GENOMIC DNA]</scope>
    <source>
        <strain evidence="4 5">CBS 132785</strain>
    </source>
</reference>
<dbReference type="SUPFAM" id="SSF51905">
    <property type="entry name" value="FAD/NAD(P)-binding domain"/>
    <property type="match status" value="1"/>
</dbReference>
<dbReference type="AlphaFoldDB" id="A0A1Q5UEE9"/>
<protein>
    <recommendedName>
        <fullName evidence="6">FAD-binding domain-containing protein</fullName>
    </recommendedName>
</protein>
<accession>A0A1Q5UEE9</accession>
<dbReference type="EMBL" id="MNBE01000310">
    <property type="protein sequence ID" value="OKP10848.1"/>
    <property type="molecule type" value="Genomic_DNA"/>
</dbReference>
<comment type="similarity">
    <text evidence="1">Belongs to the paxM FAD-dependent monooxygenase family.</text>
</comment>
<comment type="caution">
    <text evidence="4">The sequence shown here is derived from an EMBL/GenBank/DDBJ whole genome shotgun (WGS) entry which is preliminary data.</text>
</comment>
<keyword evidence="5" id="KW-1185">Reference proteome</keyword>
<dbReference type="InterPro" id="IPR036188">
    <property type="entry name" value="FAD/NAD-bd_sf"/>
</dbReference>
<evidence type="ECO:0000313" key="4">
    <source>
        <dbReference type="EMBL" id="OKP10848.1"/>
    </source>
</evidence>
<evidence type="ECO:0000256" key="3">
    <source>
        <dbReference type="ARBA" id="ARBA00023033"/>
    </source>
</evidence>
<dbReference type="GO" id="GO:0004497">
    <property type="term" value="F:monooxygenase activity"/>
    <property type="evidence" value="ECO:0007669"/>
    <property type="project" value="UniProtKB-KW"/>
</dbReference>
<evidence type="ECO:0000256" key="2">
    <source>
        <dbReference type="ARBA" id="ARBA00023002"/>
    </source>
</evidence>
<keyword evidence="2" id="KW-0560">Oxidoreductase</keyword>
<sequence length="84" mass="9277">MAQGGAMAIEDGASLGALLPLGTTRADVPSRLQLYEKCRKERVEIIQDFTRRSGRNNDGIEGPRPNEYDEWENSSEILVGQIDA</sequence>
<evidence type="ECO:0000313" key="5">
    <source>
        <dbReference type="Proteomes" id="UP000186955"/>
    </source>
</evidence>
<gene>
    <name evidence="4" type="ORF">PENSUB_3668</name>
</gene>
<organism evidence="4 5">
    <name type="scientific">Penicillium subrubescens</name>
    <dbReference type="NCBI Taxonomy" id="1316194"/>
    <lineage>
        <taxon>Eukaryota</taxon>
        <taxon>Fungi</taxon>
        <taxon>Dikarya</taxon>
        <taxon>Ascomycota</taxon>
        <taxon>Pezizomycotina</taxon>
        <taxon>Eurotiomycetes</taxon>
        <taxon>Eurotiomycetidae</taxon>
        <taxon>Eurotiales</taxon>
        <taxon>Aspergillaceae</taxon>
        <taxon>Penicillium</taxon>
    </lineage>
</organism>
<name>A0A1Q5UEE9_9EURO</name>
<dbReference type="Proteomes" id="UP000186955">
    <property type="component" value="Unassembled WGS sequence"/>
</dbReference>
<evidence type="ECO:0008006" key="6">
    <source>
        <dbReference type="Google" id="ProtNLM"/>
    </source>
</evidence>